<dbReference type="Pfam" id="PF00872">
    <property type="entry name" value="Transposase_mut"/>
    <property type="match status" value="1"/>
</dbReference>
<comment type="caution">
    <text evidence="6">The sequence shown here is derived from an EMBL/GenBank/DDBJ whole genome shotgun (WGS) entry which is preliminary data.</text>
</comment>
<comment type="function">
    <text evidence="1">Required for the transposition of the insertion element.</text>
</comment>
<organism evidence="6 7">
    <name type="scientific">Streptomyces zagrosensis</name>
    <dbReference type="NCBI Taxonomy" id="1042984"/>
    <lineage>
        <taxon>Bacteria</taxon>
        <taxon>Bacillati</taxon>
        <taxon>Actinomycetota</taxon>
        <taxon>Actinomycetes</taxon>
        <taxon>Kitasatosporales</taxon>
        <taxon>Streptomycetaceae</taxon>
        <taxon>Streptomyces</taxon>
    </lineage>
</organism>
<evidence type="ECO:0000256" key="5">
    <source>
        <dbReference type="ARBA" id="ARBA00023172"/>
    </source>
</evidence>
<comment type="similarity">
    <text evidence="2">Belongs to the transposase mutator family.</text>
</comment>
<dbReference type="AlphaFoldDB" id="A0A7W9V2H0"/>
<keyword evidence="4" id="KW-0238">DNA-binding</keyword>
<sequence length="52" mass="5689">MVEPSAGSIYSVVFIDCVKVKVRNRQVANRPVYMAVAVTAEGHRDISGPVDR</sequence>
<evidence type="ECO:0000313" key="6">
    <source>
        <dbReference type="EMBL" id="MBB5940275.1"/>
    </source>
</evidence>
<evidence type="ECO:0000313" key="7">
    <source>
        <dbReference type="Proteomes" id="UP000588098"/>
    </source>
</evidence>
<gene>
    <name evidence="6" type="ORF">FHS42_007373</name>
</gene>
<dbReference type="GO" id="GO:0003677">
    <property type="term" value="F:DNA binding"/>
    <property type="evidence" value="ECO:0007669"/>
    <property type="project" value="UniProtKB-KW"/>
</dbReference>
<protein>
    <submittedName>
        <fullName evidence="6">Transposase-like protein</fullName>
    </submittedName>
</protein>
<dbReference type="InterPro" id="IPR001207">
    <property type="entry name" value="Transposase_mutator"/>
</dbReference>
<evidence type="ECO:0000256" key="1">
    <source>
        <dbReference type="ARBA" id="ARBA00002190"/>
    </source>
</evidence>
<dbReference type="EMBL" id="JACHJL010000038">
    <property type="protein sequence ID" value="MBB5940275.1"/>
    <property type="molecule type" value="Genomic_DNA"/>
</dbReference>
<dbReference type="GO" id="GO:0006313">
    <property type="term" value="P:DNA transposition"/>
    <property type="evidence" value="ECO:0007669"/>
    <property type="project" value="InterPro"/>
</dbReference>
<keyword evidence="7" id="KW-1185">Reference proteome</keyword>
<dbReference type="Proteomes" id="UP000588098">
    <property type="component" value="Unassembled WGS sequence"/>
</dbReference>
<keyword evidence="3" id="KW-0815">Transposition</keyword>
<evidence type="ECO:0000256" key="2">
    <source>
        <dbReference type="ARBA" id="ARBA00010961"/>
    </source>
</evidence>
<evidence type="ECO:0000256" key="3">
    <source>
        <dbReference type="ARBA" id="ARBA00022578"/>
    </source>
</evidence>
<proteinExistence type="inferred from homology"/>
<name>A0A7W9V2H0_9ACTN</name>
<dbReference type="RefSeq" id="WP_281392942.1">
    <property type="nucleotide sequence ID" value="NZ_JACHJL010000038.1"/>
</dbReference>
<reference evidence="6 7" key="1">
    <citation type="submission" date="2020-08" db="EMBL/GenBank/DDBJ databases">
        <title>Genomic Encyclopedia of Type Strains, Phase III (KMG-III): the genomes of soil and plant-associated and newly described type strains.</title>
        <authorList>
            <person name="Whitman W."/>
        </authorList>
    </citation>
    <scope>NUCLEOTIDE SEQUENCE [LARGE SCALE GENOMIC DNA]</scope>
    <source>
        <strain evidence="6 7">CECT 8305</strain>
    </source>
</reference>
<dbReference type="GO" id="GO:0004803">
    <property type="term" value="F:transposase activity"/>
    <property type="evidence" value="ECO:0007669"/>
    <property type="project" value="InterPro"/>
</dbReference>
<keyword evidence="5" id="KW-0233">DNA recombination</keyword>
<accession>A0A7W9V2H0</accession>
<evidence type="ECO:0000256" key="4">
    <source>
        <dbReference type="ARBA" id="ARBA00023125"/>
    </source>
</evidence>